<keyword evidence="7 12" id="KW-0378">Hydrolase</keyword>
<gene>
    <name evidence="15" type="ORF">K431DRAFT_266286</name>
</gene>
<keyword evidence="11" id="KW-0325">Glycoprotein</keyword>
<feature type="region of interest" description="Disordered" evidence="13">
    <location>
        <begin position="614"/>
        <end position="660"/>
    </location>
</feature>
<dbReference type="AlphaFoldDB" id="A0A9P4QD78"/>
<protein>
    <recommendedName>
        <fullName evidence="4 12">Endopolyphosphatase</fullName>
        <ecNumber evidence="3 12">3.6.1.10</ecNumber>
    </recommendedName>
</protein>
<evidence type="ECO:0000256" key="7">
    <source>
        <dbReference type="ARBA" id="ARBA00022801"/>
    </source>
</evidence>
<evidence type="ECO:0000256" key="3">
    <source>
        <dbReference type="ARBA" id="ARBA00012459"/>
    </source>
</evidence>
<keyword evidence="10 12" id="KW-0472">Membrane</keyword>
<feature type="region of interest" description="Disordered" evidence="13">
    <location>
        <begin position="540"/>
        <end position="574"/>
    </location>
</feature>
<keyword evidence="9" id="KW-1133">Transmembrane helix</keyword>
<dbReference type="EMBL" id="MU003781">
    <property type="protein sequence ID" value="KAF2722674.1"/>
    <property type="molecule type" value="Genomic_DNA"/>
</dbReference>
<feature type="compositionally biased region" description="Basic residues" evidence="13">
    <location>
        <begin position="645"/>
        <end position="660"/>
    </location>
</feature>
<feature type="compositionally biased region" description="Basic residues" evidence="13">
    <location>
        <begin position="557"/>
        <end position="566"/>
    </location>
</feature>
<dbReference type="Proteomes" id="UP000799441">
    <property type="component" value="Unassembled WGS sequence"/>
</dbReference>
<dbReference type="PIRSF" id="PIRSF027093">
    <property type="entry name" value="EndopolyPtase_N1"/>
    <property type="match status" value="1"/>
</dbReference>
<evidence type="ECO:0000256" key="10">
    <source>
        <dbReference type="ARBA" id="ARBA00023136"/>
    </source>
</evidence>
<evidence type="ECO:0000256" key="6">
    <source>
        <dbReference type="ARBA" id="ARBA00022692"/>
    </source>
</evidence>
<name>A0A9P4QD78_9PEZI</name>
<dbReference type="PANTHER" id="PTHR10340">
    <property type="entry name" value="SPHINGOMYELIN PHOSPHODIESTERASE"/>
    <property type="match status" value="1"/>
</dbReference>
<comment type="similarity">
    <text evidence="2">Belongs to the endopolyphosphatase PPN1 family.</text>
</comment>
<dbReference type="Gene3D" id="3.60.21.10">
    <property type="match status" value="1"/>
</dbReference>
<dbReference type="OrthoDB" id="348678at2759"/>
<keyword evidence="16" id="KW-1185">Reference proteome</keyword>
<dbReference type="GO" id="GO:0000324">
    <property type="term" value="C:fungal-type vacuole"/>
    <property type="evidence" value="ECO:0007669"/>
    <property type="project" value="TreeGrafter"/>
</dbReference>
<sequence length="688" mass="77942">MRGASYFCLGALQAASAVVAVPAAVVQVPLHQDNDVASSGDHVVDPVDGAAKRRPLNGKFLHITDFHPDRFYEVYSSTGEDAACHRGNGPAGIYGAEESDCDSPIALVNKTMEWIADNLKDEVDFVIWTGDSARHDNDDEHPRSISQVTELNKFMVHKMFEVWGKKNGDEDDDDPTNDFIIPVVPNFGNNDILPHNIMDAGPNEWTRRYASIWRQFIPEAQRHSFEQGGWFNVEVIPGKLAVFSLNTMYFFHSNAAVDGCAASSEPGYRQMEWLRIQLQFMRDRGAKAILIGHVPPARTEAKQQWDETCWQKYTLWVQQYRDVILTSLYGHMNYDHFFLQDFHDIRKDVLHGRMPYNLDGLSSSSEDDDSELHAELSTSYFVELRDQWSKLPKPPKMKKKKGNGGKGGKGGKGKKDKKQKYLEEIGGPFAENFAASFVSASVVPNLFPTIRVFEYNTTGVESIIMPNVESELLPSVNDDVETDKKKKKKKKKKPKKAKFTVPTGPSKSTPPGPAYSPQTLSLIRFTQYWANLTHINNDFSATSMPPGSEDLDSQKWKPGKHHGKKPHDKDHTPHPKEFEYQVLYDTQDDEVYNLKDLTMPSIVELARRIGDFKATSNANSEQEGEEARDLEQHRLGADAEEETTKHKKGKKGKKHASHKKRNEAWYTFIRRAFVYTIDPEEIDDQFGD</sequence>
<evidence type="ECO:0000256" key="11">
    <source>
        <dbReference type="ARBA" id="ARBA00023180"/>
    </source>
</evidence>
<organism evidence="15 16">
    <name type="scientific">Polychaeton citri CBS 116435</name>
    <dbReference type="NCBI Taxonomy" id="1314669"/>
    <lineage>
        <taxon>Eukaryota</taxon>
        <taxon>Fungi</taxon>
        <taxon>Dikarya</taxon>
        <taxon>Ascomycota</taxon>
        <taxon>Pezizomycotina</taxon>
        <taxon>Dothideomycetes</taxon>
        <taxon>Dothideomycetidae</taxon>
        <taxon>Capnodiales</taxon>
        <taxon>Capnodiaceae</taxon>
        <taxon>Polychaeton</taxon>
    </lineage>
</organism>
<dbReference type="GO" id="GO:0005774">
    <property type="term" value="C:vacuolar membrane"/>
    <property type="evidence" value="ECO:0007669"/>
    <property type="project" value="UniProtKB-SubCell"/>
</dbReference>
<proteinExistence type="inferred from homology"/>
<feature type="signal peptide" evidence="14">
    <location>
        <begin position="1"/>
        <end position="23"/>
    </location>
</feature>
<evidence type="ECO:0000313" key="16">
    <source>
        <dbReference type="Proteomes" id="UP000799441"/>
    </source>
</evidence>
<feature type="compositionally biased region" description="Basic residues" evidence="13">
    <location>
        <begin position="393"/>
        <end position="418"/>
    </location>
</feature>
<evidence type="ECO:0000256" key="13">
    <source>
        <dbReference type="SAM" id="MobiDB-lite"/>
    </source>
</evidence>
<evidence type="ECO:0000256" key="1">
    <source>
        <dbReference type="ARBA" id="ARBA00004576"/>
    </source>
</evidence>
<keyword evidence="8" id="KW-0735">Signal-anchor</keyword>
<dbReference type="GO" id="GO:0006798">
    <property type="term" value="P:polyphosphate catabolic process"/>
    <property type="evidence" value="ECO:0007669"/>
    <property type="project" value="TreeGrafter"/>
</dbReference>
<feature type="compositionally biased region" description="Basic residues" evidence="13">
    <location>
        <begin position="485"/>
        <end position="498"/>
    </location>
</feature>
<comment type="caution">
    <text evidence="15">The sequence shown here is derived from an EMBL/GenBank/DDBJ whole genome shotgun (WGS) entry which is preliminary data.</text>
</comment>
<keyword evidence="14" id="KW-0732">Signal</keyword>
<dbReference type="EC" id="3.6.1.10" evidence="3 12"/>
<feature type="chain" id="PRO_5040217680" description="Endopolyphosphatase" evidence="14">
    <location>
        <begin position="24"/>
        <end position="688"/>
    </location>
</feature>
<dbReference type="SUPFAM" id="SSF56300">
    <property type="entry name" value="Metallo-dependent phosphatases"/>
    <property type="match status" value="1"/>
</dbReference>
<evidence type="ECO:0000256" key="14">
    <source>
        <dbReference type="SAM" id="SignalP"/>
    </source>
</evidence>
<evidence type="ECO:0000313" key="15">
    <source>
        <dbReference type="EMBL" id="KAF2722674.1"/>
    </source>
</evidence>
<keyword evidence="6" id="KW-0812">Transmembrane</keyword>
<feature type="region of interest" description="Disordered" evidence="13">
    <location>
        <begin position="391"/>
        <end position="418"/>
    </location>
</feature>
<evidence type="ECO:0000256" key="5">
    <source>
        <dbReference type="ARBA" id="ARBA00022554"/>
    </source>
</evidence>
<dbReference type="GO" id="GO:0008081">
    <property type="term" value="F:phosphoric diester hydrolase activity"/>
    <property type="evidence" value="ECO:0007669"/>
    <property type="project" value="TreeGrafter"/>
</dbReference>
<evidence type="ECO:0000256" key="12">
    <source>
        <dbReference type="PIRNR" id="PIRNR027093"/>
    </source>
</evidence>
<dbReference type="InterPro" id="IPR029052">
    <property type="entry name" value="Metallo-depent_PP-like"/>
</dbReference>
<reference evidence="15" key="1">
    <citation type="journal article" date="2020" name="Stud. Mycol.">
        <title>101 Dothideomycetes genomes: a test case for predicting lifestyles and emergence of pathogens.</title>
        <authorList>
            <person name="Haridas S."/>
            <person name="Albert R."/>
            <person name="Binder M."/>
            <person name="Bloem J."/>
            <person name="Labutti K."/>
            <person name="Salamov A."/>
            <person name="Andreopoulos B."/>
            <person name="Baker S."/>
            <person name="Barry K."/>
            <person name="Bills G."/>
            <person name="Bluhm B."/>
            <person name="Cannon C."/>
            <person name="Castanera R."/>
            <person name="Culley D."/>
            <person name="Daum C."/>
            <person name="Ezra D."/>
            <person name="Gonzalez J."/>
            <person name="Henrissat B."/>
            <person name="Kuo A."/>
            <person name="Liang C."/>
            <person name="Lipzen A."/>
            <person name="Lutzoni F."/>
            <person name="Magnuson J."/>
            <person name="Mondo S."/>
            <person name="Nolan M."/>
            <person name="Ohm R."/>
            <person name="Pangilinan J."/>
            <person name="Park H.-J."/>
            <person name="Ramirez L."/>
            <person name="Alfaro M."/>
            <person name="Sun H."/>
            <person name="Tritt A."/>
            <person name="Yoshinaga Y."/>
            <person name="Zwiers L.-H."/>
            <person name="Turgeon B."/>
            <person name="Goodwin S."/>
            <person name="Spatafora J."/>
            <person name="Crous P."/>
            <person name="Grigoriev I."/>
        </authorList>
    </citation>
    <scope>NUCLEOTIDE SEQUENCE</scope>
    <source>
        <strain evidence="15">CBS 116435</strain>
    </source>
</reference>
<keyword evidence="5 12" id="KW-0926">Vacuole</keyword>
<dbReference type="PANTHER" id="PTHR10340:SF55">
    <property type="entry name" value="ENDOPOLYPHOSPHATASE"/>
    <property type="match status" value="1"/>
</dbReference>
<comment type="subcellular location">
    <subcellularLocation>
        <location evidence="1">Vacuole membrane</location>
        <topology evidence="1">Single-pass type II membrane protein</topology>
    </subcellularLocation>
</comment>
<evidence type="ECO:0000256" key="8">
    <source>
        <dbReference type="ARBA" id="ARBA00022968"/>
    </source>
</evidence>
<evidence type="ECO:0000256" key="2">
    <source>
        <dbReference type="ARBA" id="ARBA00010399"/>
    </source>
</evidence>
<accession>A0A9P4QD78</accession>
<comment type="function">
    <text evidence="12">Catalyzes the hydrolysis of inorganic polyphosphate (polyP) chains of many hundreds of phosphate residues into shorter lengths.</text>
</comment>
<dbReference type="InterPro" id="IPR012358">
    <property type="entry name" value="EndopolyPtase_N1"/>
</dbReference>
<evidence type="ECO:0000256" key="4">
    <source>
        <dbReference type="ARBA" id="ARBA00014458"/>
    </source>
</evidence>
<evidence type="ECO:0000256" key="9">
    <source>
        <dbReference type="ARBA" id="ARBA00022989"/>
    </source>
</evidence>
<dbReference type="GO" id="GO:0004309">
    <property type="term" value="F:exopolyphosphatase activity"/>
    <property type="evidence" value="ECO:0007669"/>
    <property type="project" value="TreeGrafter"/>
</dbReference>
<feature type="region of interest" description="Disordered" evidence="13">
    <location>
        <begin position="479"/>
        <end position="515"/>
    </location>
</feature>
<dbReference type="GO" id="GO:0000298">
    <property type="term" value="F:endopolyphosphatase activity"/>
    <property type="evidence" value="ECO:0007669"/>
    <property type="project" value="UniProtKB-EC"/>
</dbReference>
<comment type="catalytic activity">
    <reaction evidence="12">
        <text>[phosphate](n+1) + n H2O = (n+1) phosphate + n H(+)</text>
        <dbReference type="Rhea" id="RHEA:22452"/>
        <dbReference type="Rhea" id="RHEA-COMP:14280"/>
        <dbReference type="ChEBI" id="CHEBI:15377"/>
        <dbReference type="ChEBI" id="CHEBI:15378"/>
        <dbReference type="ChEBI" id="CHEBI:16838"/>
        <dbReference type="ChEBI" id="CHEBI:43474"/>
        <dbReference type="EC" id="3.6.1.10"/>
    </reaction>
</comment>
<feature type="compositionally biased region" description="Basic and acidic residues" evidence="13">
    <location>
        <begin position="625"/>
        <end position="637"/>
    </location>
</feature>